<comment type="caution">
    <text evidence="1">The sequence shown here is derived from an EMBL/GenBank/DDBJ whole genome shotgun (WGS) entry which is preliminary data.</text>
</comment>
<sequence length="103" mass="11921">MYLFHEGVQLGNNDILFYSYLSTIAFEAGTTIIDMFASFGVGGKSSATFSTRHHSFEHIGYGVISFYRVFSNKSVLYFFYFVPQMKTNDRLMDTLMYFIMPNK</sequence>
<dbReference type="AlphaFoldDB" id="A0A1F4XJ40"/>
<reference evidence="1 2" key="1">
    <citation type="journal article" date="2016" name="Nat. Commun.">
        <title>Thousands of microbial genomes shed light on interconnected biogeochemical processes in an aquifer system.</title>
        <authorList>
            <person name="Anantharaman K."/>
            <person name="Brown C.T."/>
            <person name="Hug L.A."/>
            <person name="Sharon I."/>
            <person name="Castelle C.J."/>
            <person name="Probst A.J."/>
            <person name="Thomas B.C."/>
            <person name="Singh A."/>
            <person name="Wilkins M.J."/>
            <person name="Karaoz U."/>
            <person name="Brodie E.L."/>
            <person name="Williams K.H."/>
            <person name="Hubbard S.S."/>
            <person name="Banfield J.F."/>
        </authorList>
    </citation>
    <scope>NUCLEOTIDE SEQUENCE [LARGE SCALE GENOMIC DNA]</scope>
</reference>
<dbReference type="Proteomes" id="UP000177614">
    <property type="component" value="Unassembled WGS sequence"/>
</dbReference>
<gene>
    <name evidence="1" type="ORF">A2V81_04985</name>
</gene>
<organism evidence="1 2">
    <name type="scientific">Candidatus Abawacabacteria bacterium RBG_16_42_10</name>
    <dbReference type="NCBI Taxonomy" id="1817814"/>
    <lineage>
        <taxon>Bacteria</taxon>
        <taxon>Candidatus Abawacaibacteriota</taxon>
    </lineage>
</organism>
<evidence type="ECO:0000313" key="1">
    <source>
        <dbReference type="EMBL" id="OGC81600.1"/>
    </source>
</evidence>
<proteinExistence type="predicted"/>
<protein>
    <submittedName>
        <fullName evidence="1">Uncharacterized protein</fullName>
    </submittedName>
</protein>
<evidence type="ECO:0000313" key="2">
    <source>
        <dbReference type="Proteomes" id="UP000177614"/>
    </source>
</evidence>
<dbReference type="EMBL" id="MEWR01000023">
    <property type="protein sequence ID" value="OGC81600.1"/>
    <property type="molecule type" value="Genomic_DNA"/>
</dbReference>
<name>A0A1F4XJ40_9BACT</name>
<accession>A0A1F4XJ40</accession>